<evidence type="ECO:0000313" key="1">
    <source>
        <dbReference type="EMBL" id="KAG6432762.1"/>
    </source>
</evidence>
<gene>
    <name evidence="1" type="ORF">SASPL_104349</name>
</gene>
<protein>
    <submittedName>
        <fullName evidence="1">Uncharacterized protein</fullName>
    </submittedName>
</protein>
<comment type="caution">
    <text evidence="1">The sequence shown here is derived from an EMBL/GenBank/DDBJ whole genome shotgun (WGS) entry which is preliminary data.</text>
</comment>
<proteinExistence type="predicted"/>
<dbReference type="EMBL" id="PNBA02000002">
    <property type="protein sequence ID" value="KAG6432762.1"/>
    <property type="molecule type" value="Genomic_DNA"/>
</dbReference>
<dbReference type="Proteomes" id="UP000298416">
    <property type="component" value="Unassembled WGS sequence"/>
</dbReference>
<name>A0A8X9A8C3_SALSN</name>
<organism evidence="1">
    <name type="scientific">Salvia splendens</name>
    <name type="common">Scarlet sage</name>
    <dbReference type="NCBI Taxonomy" id="180675"/>
    <lineage>
        <taxon>Eukaryota</taxon>
        <taxon>Viridiplantae</taxon>
        <taxon>Streptophyta</taxon>
        <taxon>Embryophyta</taxon>
        <taxon>Tracheophyta</taxon>
        <taxon>Spermatophyta</taxon>
        <taxon>Magnoliopsida</taxon>
        <taxon>eudicotyledons</taxon>
        <taxon>Gunneridae</taxon>
        <taxon>Pentapetalae</taxon>
        <taxon>asterids</taxon>
        <taxon>lamiids</taxon>
        <taxon>Lamiales</taxon>
        <taxon>Lamiaceae</taxon>
        <taxon>Nepetoideae</taxon>
        <taxon>Mentheae</taxon>
        <taxon>Salviinae</taxon>
        <taxon>Salvia</taxon>
        <taxon>Salvia subgen. Calosphace</taxon>
        <taxon>core Calosphace</taxon>
    </lineage>
</organism>
<evidence type="ECO:0000313" key="2">
    <source>
        <dbReference type="Proteomes" id="UP000298416"/>
    </source>
</evidence>
<dbReference type="AlphaFoldDB" id="A0A8X9A8C3"/>
<sequence>MVVLRRRLVDCCRNHNLANCKQKHPQPKQTGIVIGGEGTGAIREEVPIVAATVRGKGKMKEGVVNLQTARLKKASLALRSPFNERAVRLTSKANSNDKELYFWVLSTAEMHENRC</sequence>
<accession>A0A8X9A8C3</accession>
<reference evidence="1" key="1">
    <citation type="submission" date="2018-01" db="EMBL/GenBank/DDBJ databases">
        <authorList>
            <person name="Mao J.F."/>
        </authorList>
    </citation>
    <scope>NUCLEOTIDE SEQUENCE</scope>
    <source>
        <strain evidence="1">Huo1</strain>
        <tissue evidence="1">Leaf</tissue>
    </source>
</reference>
<reference evidence="1" key="2">
    <citation type="submission" date="2020-08" db="EMBL/GenBank/DDBJ databases">
        <title>Plant Genome Project.</title>
        <authorList>
            <person name="Zhang R.-G."/>
        </authorList>
    </citation>
    <scope>NUCLEOTIDE SEQUENCE</scope>
    <source>
        <strain evidence="1">Huo1</strain>
        <tissue evidence="1">Leaf</tissue>
    </source>
</reference>
<keyword evidence="2" id="KW-1185">Reference proteome</keyword>